<dbReference type="Proteomes" id="UP000542776">
    <property type="component" value="Unassembled WGS sequence"/>
</dbReference>
<dbReference type="AlphaFoldDB" id="A0A7W6H5P1"/>
<reference evidence="2 3" key="1">
    <citation type="submission" date="2020-08" db="EMBL/GenBank/DDBJ databases">
        <title>Genomic Encyclopedia of Type Strains, Phase IV (KMG-IV): sequencing the most valuable type-strain genomes for metagenomic binning, comparative biology and taxonomic classification.</title>
        <authorList>
            <person name="Goeker M."/>
        </authorList>
    </citation>
    <scope>NUCLEOTIDE SEQUENCE [LARGE SCALE GENOMIC DNA]</scope>
    <source>
        <strain evidence="2 3">DSM 102238</strain>
    </source>
</reference>
<dbReference type="EMBL" id="JACIEK010000007">
    <property type="protein sequence ID" value="MBB3999037.1"/>
    <property type="molecule type" value="Genomic_DNA"/>
</dbReference>
<evidence type="ECO:0000259" key="1">
    <source>
        <dbReference type="Pfam" id="PF11860"/>
    </source>
</evidence>
<comment type="caution">
    <text evidence="2">The sequence shown here is derived from an EMBL/GenBank/DDBJ whole genome shotgun (WGS) entry which is preliminary data.</text>
</comment>
<protein>
    <recommendedName>
        <fullName evidence="1">N-acetylmuramidase domain-containing protein</fullName>
    </recommendedName>
</protein>
<gene>
    <name evidence="2" type="ORF">GGR04_002892</name>
</gene>
<feature type="domain" description="N-acetylmuramidase" evidence="1">
    <location>
        <begin position="22"/>
        <end position="192"/>
    </location>
</feature>
<proteinExistence type="predicted"/>
<sequence length="205" mass="21878">MAITREVADAARAVEAREGVAAAVLLAVALVETNARATARVGERDEPLIRFEGHYFDRLLAEPARRIARTAGLSHPKAGRIRNPAGQEARWRLLARAEAIDPEAAFAATSWGLGQVMGAHWQRLGFRSAADLAVMARGSAEGQLTIAARFLKLGHLADRLVSGDAAGFARLYNGPRYAENAYHTKIAAAYRAARRALGEGASAPA</sequence>
<evidence type="ECO:0000313" key="2">
    <source>
        <dbReference type="EMBL" id="MBB3999037.1"/>
    </source>
</evidence>
<organism evidence="2 3">
    <name type="scientific">Aureimonas pseudogalii</name>
    <dbReference type="NCBI Taxonomy" id="1744844"/>
    <lineage>
        <taxon>Bacteria</taxon>
        <taxon>Pseudomonadati</taxon>
        <taxon>Pseudomonadota</taxon>
        <taxon>Alphaproteobacteria</taxon>
        <taxon>Hyphomicrobiales</taxon>
        <taxon>Aurantimonadaceae</taxon>
        <taxon>Aureimonas</taxon>
    </lineage>
</organism>
<evidence type="ECO:0000313" key="3">
    <source>
        <dbReference type="Proteomes" id="UP000542776"/>
    </source>
</evidence>
<accession>A0A7W6H5P1</accession>
<keyword evidence="3" id="KW-1185">Reference proteome</keyword>
<dbReference type="RefSeq" id="WP_183200585.1">
    <property type="nucleotide sequence ID" value="NZ_JACIEK010000007.1"/>
</dbReference>
<dbReference type="InterPro" id="IPR024408">
    <property type="entry name" value="Muramidase"/>
</dbReference>
<dbReference type="Pfam" id="PF11860">
    <property type="entry name" value="Muramidase"/>
    <property type="match status" value="1"/>
</dbReference>
<name>A0A7W6H5P1_9HYPH</name>